<dbReference type="SUPFAM" id="SSF51126">
    <property type="entry name" value="Pectin lyase-like"/>
    <property type="match status" value="1"/>
</dbReference>
<feature type="region of interest" description="Disordered" evidence="1">
    <location>
        <begin position="173"/>
        <end position="211"/>
    </location>
</feature>
<dbReference type="InterPro" id="IPR039448">
    <property type="entry name" value="Beta_helix"/>
</dbReference>
<gene>
    <name evidence="3" type="ORF">LINJ_01_0250</name>
</gene>
<evidence type="ECO:0000313" key="3">
    <source>
        <dbReference type="EMBL" id="CAM65176.1"/>
    </source>
</evidence>
<dbReference type="RefSeq" id="XP_001462638.1">
    <property type="nucleotide sequence ID" value="XM_001462601.1"/>
</dbReference>
<reference evidence="3 4" key="2">
    <citation type="journal article" date="2011" name="Genome Res.">
        <title>Chromosome and gene copy number variation allow major structural change between species and strains of Leishmania.</title>
        <authorList>
            <person name="Rogers M.B."/>
            <person name="Hilley J.D."/>
            <person name="Dickens N.J."/>
            <person name="Wilkes J."/>
            <person name="Bates P.A."/>
            <person name="Depledge D.P."/>
            <person name="Harris D."/>
            <person name="Her Y."/>
            <person name="Herzyk P."/>
            <person name="Imamura H."/>
            <person name="Otto T.D."/>
            <person name="Sanders M."/>
            <person name="Seeger K."/>
            <person name="Dujardin J.C."/>
            <person name="Berriman M."/>
            <person name="Smith D.F."/>
            <person name="Hertz-Fowler C."/>
            <person name="Mottram J.C."/>
        </authorList>
    </citation>
    <scope>NUCLEOTIDE SEQUENCE [LARGE SCALE GENOMIC DNA]</scope>
    <source>
        <strain evidence="3 4">JPCM5</strain>
    </source>
</reference>
<proteinExistence type="predicted"/>
<feature type="compositionally biased region" description="Basic and acidic residues" evidence="1">
    <location>
        <begin position="390"/>
        <end position="407"/>
    </location>
</feature>
<feature type="compositionally biased region" description="Low complexity" evidence="1">
    <location>
        <begin position="470"/>
        <end position="480"/>
    </location>
</feature>
<feature type="domain" description="Right handed beta helix" evidence="2">
    <location>
        <begin position="766"/>
        <end position="913"/>
    </location>
</feature>
<dbReference type="VEuPathDB" id="TriTrypDB:LINF_010007400"/>
<dbReference type="InterPro" id="IPR012334">
    <property type="entry name" value="Pectin_lyas_fold"/>
</dbReference>
<feature type="compositionally biased region" description="Polar residues" evidence="1">
    <location>
        <begin position="547"/>
        <end position="560"/>
    </location>
</feature>
<feature type="region of interest" description="Disordered" evidence="1">
    <location>
        <begin position="516"/>
        <end position="642"/>
    </location>
</feature>
<dbReference type="InterPro" id="IPR011050">
    <property type="entry name" value="Pectin_lyase_fold/virulence"/>
</dbReference>
<dbReference type="Pfam" id="PF13229">
    <property type="entry name" value="Beta_helix"/>
    <property type="match status" value="1"/>
</dbReference>
<dbReference type="Proteomes" id="UP000008153">
    <property type="component" value="Chromosome 1"/>
</dbReference>
<feature type="compositionally biased region" description="Pro residues" evidence="1">
    <location>
        <begin position="614"/>
        <end position="623"/>
    </location>
</feature>
<evidence type="ECO:0000256" key="1">
    <source>
        <dbReference type="SAM" id="MobiDB-lite"/>
    </source>
</evidence>
<dbReference type="InParanoid" id="A4HRE6"/>
<feature type="compositionally biased region" description="Low complexity" evidence="1">
    <location>
        <begin position="199"/>
        <end position="211"/>
    </location>
</feature>
<dbReference type="GeneID" id="5066170"/>
<feature type="region of interest" description="Disordered" evidence="1">
    <location>
        <begin position="360"/>
        <end position="436"/>
    </location>
</feature>
<dbReference type="STRING" id="5671.A4HRE6"/>
<dbReference type="KEGG" id="lif:LINJ_01_0250"/>
<dbReference type="SMR" id="A4HRE6"/>
<dbReference type="eggNOG" id="ENOG502S0K6">
    <property type="taxonomic scope" value="Eukaryota"/>
</dbReference>
<feature type="region of interest" description="Disordered" evidence="1">
    <location>
        <begin position="470"/>
        <end position="501"/>
    </location>
</feature>
<accession>A4HRE6</accession>
<name>A4HRE6_LEIIN</name>
<dbReference type="EMBL" id="FR796433">
    <property type="protein sequence ID" value="CAM65176.1"/>
    <property type="molecule type" value="Genomic_DNA"/>
</dbReference>
<sequence length="929" mass="98313">MAATARASASMSVSGLCMCRSVDAFHRRDTASLMRISSRPLSIAHAQTSVCVCARMGTPHTRIHRHTSKQHVHDYLTLEIDRLRLTLSFDAGRLKKGVAMDVREELAQLYRTYNPRRLKDIEEIAERFKGREHAMMTALREKYARHGVSTDSSFAGGSAVSWAEVLPRQTTSRTVEAAAAAPAAVDETDSSTPAPAPSPSRTADAPCAESASGDAAPAAAFRALITPSCSGSPATEHSTTATAVAAAAARHQRHREMVQLIDQLRSVDVGRLAERMAMLSAPAPSPASRTPRLPWRQSREASALEVDNDRNDGRYNNSINSRELAELLRHTAVFLNFFSQCASRFLLLAEEEEHLADAALTTSEGPLPSRAPPQSQERRAAVEVPQRPPHHGDHTTCGRKDNAEQMRRGAGGPPHGSGSHGHNRWCGGSSHGGNAERAARGIDISASSSKTHMEHPATIVPVPVHCAASSPTPSAAAAAPVHSRDVDHADATVSSHHRRSSCVRGIRQLPLFSTLPLRSSSASPPPRAAWRDGERVTGVGDRGGGSRSPTYRTTTVSPLTSPKGRRSGHSPHTPSQPRYSRGGAVPRASAAATTMRTPAGQRSSSSPLARSPAATPPRPPTSPPMHGGALVLRSPPSPLARRRVHTWTPSSQSNRYTAACAALRSGDCVVLQPGVYYEELVLEGCGHVELTSAYPGAAVVLRPSSDLAPALRIRGAYSRVELKGIVLVQGDWAEAEAAARVGAAASVAPRSSFSTAPPLPLLSVSDGAALQATACHFYGGAGGGVVIAGPHTHATLDLCLISLCGFAGIYVHHGASVEVRQSKVKKSEAGLRVLQSSFYVHESTLEENKTDGVVVYEGGVGILEGSSVMNNGGNGLFLEGGAGEEVRVIASTIELNALYGVHRFRGSTLHIRSSYIRDNGLLPISEDGG</sequence>
<dbReference type="OMA" id="ATACHFY"/>
<dbReference type="AlphaFoldDB" id="A4HRE6"/>
<keyword evidence="4" id="KW-1185">Reference proteome</keyword>
<reference evidence="3 4" key="1">
    <citation type="journal article" date="2007" name="Nat. Genet.">
        <title>Comparative genomic analysis of three Leishmania species that cause diverse human disease.</title>
        <authorList>
            <person name="Peacock C.S."/>
            <person name="Seeger K."/>
            <person name="Harris D."/>
            <person name="Murphy L."/>
            <person name="Ruiz J.C."/>
            <person name="Quail M.A."/>
            <person name="Peters N."/>
            <person name="Adlem E."/>
            <person name="Tivey A."/>
            <person name="Aslett M."/>
            <person name="Kerhornou A."/>
            <person name="Ivens A."/>
            <person name="Fraser A."/>
            <person name="Rajandream M.A."/>
            <person name="Carver T."/>
            <person name="Norbertczak H."/>
            <person name="Chillingworth T."/>
            <person name="Hance Z."/>
            <person name="Jagels K."/>
            <person name="Moule S."/>
            <person name="Ormond D."/>
            <person name="Rutter S."/>
            <person name="Squares R."/>
            <person name="Whitehead S."/>
            <person name="Rabbinowitsch E."/>
            <person name="Arrowsmith C."/>
            <person name="White B."/>
            <person name="Thurston S."/>
            <person name="Bringaud F."/>
            <person name="Baldauf S.L."/>
            <person name="Faulconbridge A."/>
            <person name="Jeffares D."/>
            <person name="Depledge D.P."/>
            <person name="Oyola S.O."/>
            <person name="Hilley J.D."/>
            <person name="Brito L.O."/>
            <person name="Tosi L.R."/>
            <person name="Barrell B."/>
            <person name="Cruz A.K."/>
            <person name="Mottram J.C."/>
            <person name="Smith D.F."/>
            <person name="Berriman M."/>
        </authorList>
    </citation>
    <scope>NUCLEOTIDE SEQUENCE [LARGE SCALE GENOMIC DNA]</scope>
    <source>
        <strain evidence="3 4">JPCM5</strain>
    </source>
</reference>
<evidence type="ECO:0000259" key="2">
    <source>
        <dbReference type="Pfam" id="PF13229"/>
    </source>
</evidence>
<feature type="compositionally biased region" description="Low complexity" evidence="1">
    <location>
        <begin position="602"/>
        <end position="613"/>
    </location>
</feature>
<evidence type="ECO:0000313" key="4">
    <source>
        <dbReference type="Proteomes" id="UP000008153"/>
    </source>
</evidence>
<dbReference type="FunFam" id="2.160.20.10:FF:000099">
    <property type="entry name" value="Uncharacterized protein"/>
    <property type="match status" value="1"/>
</dbReference>
<feature type="compositionally biased region" description="Gly residues" evidence="1">
    <location>
        <begin position="409"/>
        <end position="419"/>
    </location>
</feature>
<feature type="region of interest" description="Disordered" evidence="1">
    <location>
        <begin position="281"/>
        <end position="311"/>
    </location>
</feature>
<protein>
    <recommendedName>
        <fullName evidence="2">Right handed beta helix domain-containing protein</fullName>
    </recommendedName>
</protein>
<organism evidence="3 4">
    <name type="scientific">Leishmania infantum</name>
    <dbReference type="NCBI Taxonomy" id="5671"/>
    <lineage>
        <taxon>Eukaryota</taxon>
        <taxon>Discoba</taxon>
        <taxon>Euglenozoa</taxon>
        <taxon>Kinetoplastea</taxon>
        <taxon>Metakinetoplastina</taxon>
        <taxon>Trypanosomatida</taxon>
        <taxon>Trypanosomatidae</taxon>
        <taxon>Leishmaniinae</taxon>
        <taxon>Leishmania</taxon>
    </lineage>
</organism>
<dbReference type="Gene3D" id="2.160.20.10">
    <property type="entry name" value="Single-stranded right-handed beta-helix, Pectin lyase-like"/>
    <property type="match status" value="1"/>
</dbReference>